<dbReference type="GeneID" id="36624312"/>
<accession>A0A2T4AKJ3</accession>
<feature type="compositionally biased region" description="Basic residues" evidence="1">
    <location>
        <begin position="47"/>
        <end position="70"/>
    </location>
</feature>
<feature type="compositionally biased region" description="Basic and acidic residues" evidence="1">
    <location>
        <begin position="32"/>
        <end position="46"/>
    </location>
</feature>
<dbReference type="EMBL" id="KZ679677">
    <property type="protein sequence ID" value="PTB57573.1"/>
    <property type="molecule type" value="Genomic_DNA"/>
</dbReference>
<feature type="region of interest" description="Disordered" evidence="1">
    <location>
        <begin position="1"/>
        <end position="109"/>
    </location>
</feature>
<sequence length="184" mass="21012">MATWEAEAPLRVEESVRDKSESGSAPTKRNRERAGDENRRRTELKTAKKRAKKGRESKKRRSRKREKQKQKKQEARKRWGKKAEMRLDAEDSHSRHGSGPVGFLEPPQSKVRYPRLTPGTFFGAPQLAVGRWGQAACRAQGWHWLVAAILCAARARPRRARYPNQNLQVSAPYLQLVRASASNC</sequence>
<name>A0A2T4AKJ3_TRIHA</name>
<organism evidence="2 3">
    <name type="scientific">Trichoderma harzianum CBS 226.95</name>
    <dbReference type="NCBI Taxonomy" id="983964"/>
    <lineage>
        <taxon>Eukaryota</taxon>
        <taxon>Fungi</taxon>
        <taxon>Dikarya</taxon>
        <taxon>Ascomycota</taxon>
        <taxon>Pezizomycotina</taxon>
        <taxon>Sordariomycetes</taxon>
        <taxon>Hypocreomycetidae</taxon>
        <taxon>Hypocreales</taxon>
        <taxon>Hypocreaceae</taxon>
        <taxon>Trichoderma</taxon>
    </lineage>
</organism>
<proteinExistence type="predicted"/>
<evidence type="ECO:0000313" key="2">
    <source>
        <dbReference type="EMBL" id="PTB57573.1"/>
    </source>
</evidence>
<dbReference type="RefSeq" id="XP_024777250.1">
    <property type="nucleotide sequence ID" value="XM_024915743.1"/>
</dbReference>
<reference evidence="2 3" key="1">
    <citation type="submission" date="2016-07" db="EMBL/GenBank/DDBJ databases">
        <title>Multiple horizontal gene transfer events from other fungi enriched the ability of initially mycotrophic Trichoderma (Ascomycota) to feed on dead plant biomass.</title>
        <authorList>
            <consortium name="DOE Joint Genome Institute"/>
            <person name="Aerts A."/>
            <person name="Atanasova L."/>
            <person name="Chenthamara K."/>
            <person name="Zhang J."/>
            <person name="Grujic M."/>
            <person name="Henrissat B."/>
            <person name="Kuo A."/>
            <person name="Salamov A."/>
            <person name="Lipzen A."/>
            <person name="Labutti K."/>
            <person name="Barry K."/>
            <person name="Miao Y."/>
            <person name="Rahimi M.J."/>
            <person name="Shen Q."/>
            <person name="Grigoriev I.V."/>
            <person name="Kubicek C.P."/>
            <person name="Druzhinina I.S."/>
        </authorList>
    </citation>
    <scope>NUCLEOTIDE SEQUENCE [LARGE SCALE GENOMIC DNA]</scope>
    <source>
        <strain evidence="2 3">CBS 226.95</strain>
    </source>
</reference>
<feature type="compositionally biased region" description="Basic and acidic residues" evidence="1">
    <location>
        <begin position="71"/>
        <end position="94"/>
    </location>
</feature>
<protein>
    <submittedName>
        <fullName evidence="2">Uncharacterized protein</fullName>
    </submittedName>
</protein>
<dbReference type="AlphaFoldDB" id="A0A2T4AKJ3"/>
<gene>
    <name evidence="2" type="ORF">M431DRAFT_479166</name>
</gene>
<feature type="compositionally biased region" description="Basic and acidic residues" evidence="1">
    <location>
        <begin position="8"/>
        <end position="21"/>
    </location>
</feature>
<evidence type="ECO:0000256" key="1">
    <source>
        <dbReference type="SAM" id="MobiDB-lite"/>
    </source>
</evidence>
<keyword evidence="3" id="KW-1185">Reference proteome</keyword>
<dbReference type="Proteomes" id="UP000241690">
    <property type="component" value="Unassembled WGS sequence"/>
</dbReference>
<evidence type="ECO:0000313" key="3">
    <source>
        <dbReference type="Proteomes" id="UP000241690"/>
    </source>
</evidence>